<feature type="domain" description="SHSP" evidence="3">
    <location>
        <begin position="45"/>
        <end position="162"/>
    </location>
</feature>
<dbReference type="Gene3D" id="2.60.40.790">
    <property type="match status" value="1"/>
</dbReference>
<comment type="similarity">
    <text evidence="1 2">Belongs to the small heat shock protein (HSP20) family.</text>
</comment>
<gene>
    <name evidence="5" type="primary">LOC100908199</name>
</gene>
<proteinExistence type="inferred from homology"/>
<dbReference type="SUPFAM" id="SSF49764">
    <property type="entry name" value="HSP20-like chaperones"/>
    <property type="match status" value="1"/>
</dbReference>
<dbReference type="CDD" id="cd06526">
    <property type="entry name" value="metazoan_ACD"/>
    <property type="match status" value="1"/>
</dbReference>
<dbReference type="PROSITE" id="PS01031">
    <property type="entry name" value="SHSP"/>
    <property type="match status" value="1"/>
</dbReference>
<reference evidence="5" key="1">
    <citation type="submission" date="2025-08" db="UniProtKB">
        <authorList>
            <consortium name="RefSeq"/>
        </authorList>
    </citation>
    <scope>IDENTIFICATION</scope>
</reference>
<sequence length="171" mass="18898">MLGRFFTGIFPSSVCESCGAPTTPEPVTERPELYWVDSLRRLFDLANSAGQEGFGTQCIENVRTNMVECDLRQFLNIRPENITIDVDGHHVSLRGQQEDKSSDGSSSSTQMVQSMFTLPASADVSKLSAHYTSHGHLVLKAPMLTPPTANKSRPGVVPIQINRHRLIEDKD</sequence>
<accession>A0AAJ6VVQ9</accession>
<dbReference type="GeneID" id="100908199"/>
<protein>
    <submittedName>
        <fullName evidence="5">Uncharacterized protein LOC100908199</fullName>
    </submittedName>
</protein>
<name>A0AAJ6VVQ9_9ACAR</name>
<dbReference type="KEGG" id="goe:100908199"/>
<evidence type="ECO:0000256" key="2">
    <source>
        <dbReference type="RuleBase" id="RU003616"/>
    </source>
</evidence>
<organism evidence="4 5">
    <name type="scientific">Galendromus occidentalis</name>
    <name type="common">western predatory mite</name>
    <dbReference type="NCBI Taxonomy" id="34638"/>
    <lineage>
        <taxon>Eukaryota</taxon>
        <taxon>Metazoa</taxon>
        <taxon>Ecdysozoa</taxon>
        <taxon>Arthropoda</taxon>
        <taxon>Chelicerata</taxon>
        <taxon>Arachnida</taxon>
        <taxon>Acari</taxon>
        <taxon>Parasitiformes</taxon>
        <taxon>Mesostigmata</taxon>
        <taxon>Gamasina</taxon>
        <taxon>Phytoseioidea</taxon>
        <taxon>Phytoseiidae</taxon>
        <taxon>Typhlodrominae</taxon>
        <taxon>Galendromus</taxon>
    </lineage>
</organism>
<dbReference type="InterPro" id="IPR002068">
    <property type="entry name" value="A-crystallin/Hsp20_dom"/>
</dbReference>
<evidence type="ECO:0000259" key="3">
    <source>
        <dbReference type="PROSITE" id="PS01031"/>
    </source>
</evidence>
<dbReference type="AlphaFoldDB" id="A0AAJ6VVQ9"/>
<evidence type="ECO:0000256" key="1">
    <source>
        <dbReference type="PROSITE-ProRule" id="PRU00285"/>
    </source>
</evidence>
<dbReference type="Proteomes" id="UP000694867">
    <property type="component" value="Unplaced"/>
</dbReference>
<dbReference type="InterPro" id="IPR008978">
    <property type="entry name" value="HSP20-like_chaperone"/>
</dbReference>
<dbReference type="RefSeq" id="XP_003738351.1">
    <property type="nucleotide sequence ID" value="XM_003738303.2"/>
</dbReference>
<dbReference type="Pfam" id="PF00011">
    <property type="entry name" value="HSP20"/>
    <property type="match status" value="1"/>
</dbReference>
<evidence type="ECO:0000313" key="5">
    <source>
        <dbReference type="RefSeq" id="XP_003738351.1"/>
    </source>
</evidence>
<keyword evidence="4" id="KW-1185">Reference proteome</keyword>
<evidence type="ECO:0000313" key="4">
    <source>
        <dbReference type="Proteomes" id="UP000694867"/>
    </source>
</evidence>